<dbReference type="PANTHER" id="PTHR34220:SF7">
    <property type="entry name" value="SENSOR HISTIDINE KINASE YPDA"/>
    <property type="match status" value="1"/>
</dbReference>
<evidence type="ECO:0000259" key="2">
    <source>
        <dbReference type="Pfam" id="PF06580"/>
    </source>
</evidence>
<dbReference type="PANTHER" id="PTHR34220">
    <property type="entry name" value="SENSOR HISTIDINE KINASE YPDA"/>
    <property type="match status" value="1"/>
</dbReference>
<feature type="transmembrane region" description="Helical" evidence="1">
    <location>
        <begin position="121"/>
        <end position="139"/>
    </location>
</feature>
<name>A0A7W8ZPQ6_9SPHI</name>
<feature type="domain" description="Signal transduction histidine kinase internal region" evidence="2">
    <location>
        <begin position="169"/>
        <end position="247"/>
    </location>
</feature>
<dbReference type="AlphaFoldDB" id="A0A7W8ZPQ6"/>
<dbReference type="GO" id="GO:0000155">
    <property type="term" value="F:phosphorelay sensor kinase activity"/>
    <property type="evidence" value="ECO:0007669"/>
    <property type="project" value="InterPro"/>
</dbReference>
<keyword evidence="1" id="KW-1133">Transmembrane helix</keyword>
<organism evidence="3 4">
    <name type="scientific">Pedobacter cryoconitis</name>
    <dbReference type="NCBI Taxonomy" id="188932"/>
    <lineage>
        <taxon>Bacteria</taxon>
        <taxon>Pseudomonadati</taxon>
        <taxon>Bacteroidota</taxon>
        <taxon>Sphingobacteriia</taxon>
        <taxon>Sphingobacteriales</taxon>
        <taxon>Sphingobacteriaceae</taxon>
        <taxon>Pedobacter</taxon>
    </lineage>
</organism>
<keyword evidence="1" id="KW-0472">Membrane</keyword>
<evidence type="ECO:0000313" key="3">
    <source>
        <dbReference type="EMBL" id="MBB5637923.1"/>
    </source>
</evidence>
<evidence type="ECO:0000313" key="4">
    <source>
        <dbReference type="Proteomes" id="UP000537204"/>
    </source>
</evidence>
<feature type="transmembrane region" description="Helical" evidence="1">
    <location>
        <begin position="12"/>
        <end position="33"/>
    </location>
</feature>
<proteinExistence type="predicted"/>
<dbReference type="InterPro" id="IPR050640">
    <property type="entry name" value="Bact_2-comp_sensor_kinase"/>
</dbReference>
<keyword evidence="1" id="KW-0812">Transmembrane</keyword>
<reference evidence="3 4" key="1">
    <citation type="submission" date="2020-08" db="EMBL/GenBank/DDBJ databases">
        <title>Genomic Encyclopedia of Type Strains, Phase IV (KMG-V): Genome sequencing to study the core and pangenomes of soil and plant-associated prokaryotes.</title>
        <authorList>
            <person name="Whitman W."/>
        </authorList>
    </citation>
    <scope>NUCLEOTIDE SEQUENCE [LARGE SCALE GENOMIC DNA]</scope>
    <source>
        <strain evidence="3 4">S3M1</strain>
    </source>
</reference>
<keyword evidence="3" id="KW-0418">Kinase</keyword>
<protein>
    <submittedName>
        <fullName evidence="3">Sensor histidine kinase YesM</fullName>
    </submittedName>
</protein>
<accession>A0A7W8ZPQ6</accession>
<keyword evidence="3" id="KW-0808">Transferase</keyword>
<dbReference type="Proteomes" id="UP000537204">
    <property type="component" value="Unassembled WGS sequence"/>
</dbReference>
<dbReference type="Pfam" id="PF06580">
    <property type="entry name" value="His_kinase"/>
    <property type="match status" value="1"/>
</dbReference>
<dbReference type="EMBL" id="JACHCE010000006">
    <property type="protein sequence ID" value="MBB5637923.1"/>
    <property type="molecule type" value="Genomic_DNA"/>
</dbReference>
<comment type="caution">
    <text evidence="3">The sequence shown here is derived from an EMBL/GenBank/DDBJ whole genome shotgun (WGS) entry which is preliminary data.</text>
</comment>
<sequence>MINALNSKKFKFYRAHVFVWTLFIAYELLLIFLLHLHSSSIIEYIYYYALYIILFYTNSYVVWPQIYKKPIYIGAILILLELIGYMLLRYFFTGFSLAFNVPTLLSSTINLDSIARTVYRFLYLFGLSSAYWFALNIITQRKEITDLEKSKLLSQLHHQQLEKQLIDSEVAYLKSQINPHFLFNTLNFLHNTAITTAPQLTRPILLLSDIMRYALTEIPQNGKVELSDEIEQIASFIDLNQFRFDHNLQLSFTITGNTGNLRILPLILLTPVENIFKYADLKNVEHPVKINLDINENKLQFTIYNRKIRTRKPIPSHGIGLKNLKLRLDSYYSDAHEIQIIETADDYTFKLHITL</sequence>
<dbReference type="GO" id="GO:0016020">
    <property type="term" value="C:membrane"/>
    <property type="evidence" value="ECO:0007669"/>
    <property type="project" value="InterPro"/>
</dbReference>
<evidence type="ECO:0000256" key="1">
    <source>
        <dbReference type="SAM" id="Phobius"/>
    </source>
</evidence>
<dbReference type="InterPro" id="IPR010559">
    <property type="entry name" value="Sig_transdc_His_kin_internal"/>
</dbReference>
<feature type="transmembrane region" description="Helical" evidence="1">
    <location>
        <begin position="70"/>
        <end position="92"/>
    </location>
</feature>
<dbReference type="RefSeq" id="WP_183883774.1">
    <property type="nucleotide sequence ID" value="NZ_JACHCE010000006.1"/>
</dbReference>
<gene>
    <name evidence="3" type="ORF">HDE68_003848</name>
</gene>
<feature type="transmembrane region" description="Helical" evidence="1">
    <location>
        <begin position="45"/>
        <end position="63"/>
    </location>
</feature>